<evidence type="ECO:0000256" key="3">
    <source>
        <dbReference type="ARBA" id="ARBA00022475"/>
    </source>
</evidence>
<keyword evidence="8 10" id="KW-0675">Receptor</keyword>
<protein>
    <recommendedName>
        <fullName evidence="12">G-protein coupled receptors family 1 profile domain-containing protein</fullName>
    </recommendedName>
</protein>
<dbReference type="PANTHER" id="PTHR24248:SF72">
    <property type="entry name" value="G-PROTEIN COUPLED RECEPTORS FAMILY 1 PROFILE DOMAIN-CONTAINING PROTEIN"/>
    <property type="match status" value="1"/>
</dbReference>
<dbReference type="GO" id="GO:0007204">
    <property type="term" value="P:positive regulation of cytosolic calcium ion concentration"/>
    <property type="evidence" value="ECO:0007669"/>
    <property type="project" value="TreeGrafter"/>
</dbReference>
<organism evidence="13">
    <name type="scientific">Timema tahoe</name>
    <dbReference type="NCBI Taxonomy" id="61484"/>
    <lineage>
        <taxon>Eukaryota</taxon>
        <taxon>Metazoa</taxon>
        <taxon>Ecdysozoa</taxon>
        <taxon>Arthropoda</taxon>
        <taxon>Hexapoda</taxon>
        <taxon>Insecta</taxon>
        <taxon>Pterygota</taxon>
        <taxon>Neoptera</taxon>
        <taxon>Polyneoptera</taxon>
        <taxon>Phasmatodea</taxon>
        <taxon>Timematodea</taxon>
        <taxon>Timematoidea</taxon>
        <taxon>Timematidae</taxon>
        <taxon>Timema</taxon>
    </lineage>
</organism>
<feature type="domain" description="G-protein coupled receptors family 1 profile" evidence="12">
    <location>
        <begin position="59"/>
        <end position="347"/>
    </location>
</feature>
<evidence type="ECO:0000256" key="7">
    <source>
        <dbReference type="ARBA" id="ARBA00023136"/>
    </source>
</evidence>
<dbReference type="GO" id="GO:0007200">
    <property type="term" value="P:phospholipase C-activating G protein-coupled receptor signaling pathway"/>
    <property type="evidence" value="ECO:0007669"/>
    <property type="project" value="TreeGrafter"/>
</dbReference>
<dbReference type="PRINTS" id="PR00237">
    <property type="entry name" value="GPCRRHODOPSN"/>
</dbReference>
<dbReference type="Gene3D" id="1.20.1070.10">
    <property type="entry name" value="Rhodopsin 7-helix transmembrane proteins"/>
    <property type="match status" value="1"/>
</dbReference>
<evidence type="ECO:0000256" key="8">
    <source>
        <dbReference type="ARBA" id="ARBA00023170"/>
    </source>
</evidence>
<feature type="transmembrane region" description="Helical" evidence="11">
    <location>
        <begin position="204"/>
        <end position="224"/>
    </location>
</feature>
<dbReference type="Pfam" id="PF00001">
    <property type="entry name" value="7tm_1"/>
    <property type="match status" value="2"/>
</dbReference>
<feature type="transmembrane region" description="Helical" evidence="11">
    <location>
        <begin position="161"/>
        <end position="183"/>
    </location>
</feature>
<feature type="transmembrane region" description="Helical" evidence="11">
    <location>
        <begin position="250"/>
        <end position="275"/>
    </location>
</feature>
<dbReference type="GO" id="GO:0007267">
    <property type="term" value="P:cell-cell signaling"/>
    <property type="evidence" value="ECO:0007669"/>
    <property type="project" value="TreeGrafter"/>
</dbReference>
<gene>
    <name evidence="13" type="ORF">TTEB3V08_LOCUS9618</name>
</gene>
<dbReference type="PROSITE" id="PS00237">
    <property type="entry name" value="G_PROTEIN_RECEP_F1_1"/>
    <property type="match status" value="1"/>
</dbReference>
<evidence type="ECO:0000256" key="9">
    <source>
        <dbReference type="ARBA" id="ARBA00023224"/>
    </source>
</evidence>
<dbReference type="GO" id="GO:0043410">
    <property type="term" value="P:positive regulation of MAPK cascade"/>
    <property type="evidence" value="ECO:0007669"/>
    <property type="project" value="TreeGrafter"/>
</dbReference>
<evidence type="ECO:0000256" key="1">
    <source>
        <dbReference type="ARBA" id="ARBA00004651"/>
    </source>
</evidence>
<sequence length="347" mass="37576">MGWLENTTLLRNYSPSLAPSNCTQVDEVTLPGFELPPLDWLLTLKVVALAFMILLTIVGNLIVIVAVVRSPSLRSPTHALIINLAVADLLLGATVLPLSATREIVGVWLLGTFYTRLQCSLVRSLSLAASSQCVSGPLAVPILYSEWGSEMMYCKGPELCSVWTTLDVLCCSASILSLCGISVDRYIGVSRPLAYSRVMTRRRVKVLIAAIWALALAISVAPPLGWREAEGVAEGVVQAEESECHVNKQLGYVIFSACGSFYLPALVILVLYALVYRAAIRHSKFLDSGSRVTRSEVTLRVHTGPSRVGSLREPNAVRDKVSGLATPRIVSTLLRDPQDSTAQGITR</sequence>
<evidence type="ECO:0000313" key="13">
    <source>
        <dbReference type="EMBL" id="CAD7461712.1"/>
    </source>
</evidence>
<keyword evidence="3" id="KW-1003">Cell membrane</keyword>
<feature type="transmembrane region" description="Helical" evidence="11">
    <location>
        <begin position="46"/>
        <end position="68"/>
    </location>
</feature>
<dbReference type="EMBL" id="OE005138">
    <property type="protein sequence ID" value="CAD7461712.1"/>
    <property type="molecule type" value="Genomic_DNA"/>
</dbReference>
<dbReference type="AlphaFoldDB" id="A0A7R9INJ1"/>
<keyword evidence="6 10" id="KW-0297">G-protein coupled receptor</keyword>
<dbReference type="PROSITE" id="PS50262">
    <property type="entry name" value="G_PROTEIN_RECEP_F1_2"/>
    <property type="match status" value="1"/>
</dbReference>
<keyword evidence="5 11" id="KW-1133">Transmembrane helix</keyword>
<feature type="transmembrane region" description="Helical" evidence="11">
    <location>
        <begin position="80"/>
        <end position="100"/>
    </location>
</feature>
<dbReference type="InterPro" id="IPR017452">
    <property type="entry name" value="GPCR_Rhodpsn_7TM"/>
</dbReference>
<keyword evidence="4 10" id="KW-0812">Transmembrane</keyword>
<evidence type="ECO:0000256" key="2">
    <source>
        <dbReference type="ARBA" id="ARBA00010663"/>
    </source>
</evidence>
<comment type="subcellular location">
    <subcellularLocation>
        <location evidence="1">Cell membrane</location>
        <topology evidence="1">Multi-pass membrane protein</topology>
    </subcellularLocation>
</comment>
<dbReference type="InterPro" id="IPR000276">
    <property type="entry name" value="GPCR_Rhodpsn"/>
</dbReference>
<evidence type="ECO:0000256" key="5">
    <source>
        <dbReference type="ARBA" id="ARBA00022989"/>
    </source>
</evidence>
<keyword evidence="7 11" id="KW-0472">Membrane</keyword>
<dbReference type="SUPFAM" id="SSF81321">
    <property type="entry name" value="Family A G protein-coupled receptor-like"/>
    <property type="match status" value="2"/>
</dbReference>
<evidence type="ECO:0000256" key="11">
    <source>
        <dbReference type="SAM" id="Phobius"/>
    </source>
</evidence>
<dbReference type="PANTHER" id="PTHR24248">
    <property type="entry name" value="ADRENERGIC RECEPTOR-RELATED G-PROTEIN COUPLED RECEPTOR"/>
    <property type="match status" value="1"/>
</dbReference>
<evidence type="ECO:0000256" key="4">
    <source>
        <dbReference type="ARBA" id="ARBA00022692"/>
    </source>
</evidence>
<name>A0A7R9INJ1_9NEOP</name>
<reference evidence="13" key="1">
    <citation type="submission" date="2020-11" db="EMBL/GenBank/DDBJ databases">
        <authorList>
            <person name="Tran Van P."/>
        </authorList>
    </citation>
    <scope>NUCLEOTIDE SEQUENCE</scope>
</reference>
<evidence type="ECO:0000256" key="10">
    <source>
        <dbReference type="RuleBase" id="RU000688"/>
    </source>
</evidence>
<accession>A0A7R9INJ1</accession>
<dbReference type="GO" id="GO:0005886">
    <property type="term" value="C:plasma membrane"/>
    <property type="evidence" value="ECO:0007669"/>
    <property type="project" value="UniProtKB-SubCell"/>
</dbReference>
<dbReference type="GO" id="GO:0004937">
    <property type="term" value="F:alpha1-adrenergic receptor activity"/>
    <property type="evidence" value="ECO:0007669"/>
    <property type="project" value="TreeGrafter"/>
</dbReference>
<proteinExistence type="inferred from homology"/>
<comment type="similarity">
    <text evidence="2 10">Belongs to the G-protein coupled receptor 1 family.</text>
</comment>
<dbReference type="GO" id="GO:0071880">
    <property type="term" value="P:adenylate cyclase-activating adrenergic receptor signaling pathway"/>
    <property type="evidence" value="ECO:0007669"/>
    <property type="project" value="TreeGrafter"/>
</dbReference>
<keyword evidence="9 10" id="KW-0807">Transducer</keyword>
<evidence type="ECO:0000259" key="12">
    <source>
        <dbReference type="PROSITE" id="PS50262"/>
    </source>
</evidence>
<evidence type="ECO:0000256" key="6">
    <source>
        <dbReference type="ARBA" id="ARBA00023040"/>
    </source>
</evidence>